<dbReference type="RefSeq" id="WP_117896022.1">
    <property type="nucleotide sequence ID" value="NZ_CABJCV010000026.1"/>
</dbReference>
<gene>
    <name evidence="1" type="ORF">DWY25_15725</name>
</gene>
<dbReference type="GeneID" id="83016847"/>
<proteinExistence type="predicted"/>
<protein>
    <recommendedName>
        <fullName evidence="3">Peptidase C39-like domain-containing protein</fullName>
    </recommendedName>
</protein>
<evidence type="ECO:0000313" key="2">
    <source>
        <dbReference type="Proteomes" id="UP000284178"/>
    </source>
</evidence>
<dbReference type="AlphaFoldDB" id="A0A412FKP8"/>
<sequence length="216" mass="24905">MTAILFPEAMCLVDPVSGQTSWGANQEWYGDLWQRKAGCGPTAAASLIFYQMQKQRLRQREALYSGRQALLDQMNEMWYYITPSRGGVNRVSMFTEGLEKYRAVKKENFEIRALEVAEDPAQRPDWMTVSRFLEEALKRDEPVAFLNLCAGAEKRIDDWHWVMISGLNPQTGVITFFDESQIKEEDLSLWLKTTTKRGGFVTLRWPSPDTEFTSKD</sequence>
<evidence type="ECO:0000313" key="1">
    <source>
        <dbReference type="EMBL" id="RGR68733.1"/>
    </source>
</evidence>
<accession>A0A412FKP8</accession>
<keyword evidence="2" id="KW-1185">Reference proteome</keyword>
<reference evidence="1 2" key="1">
    <citation type="submission" date="2018-08" db="EMBL/GenBank/DDBJ databases">
        <title>A genome reference for cultivated species of the human gut microbiota.</title>
        <authorList>
            <person name="Zou Y."/>
            <person name="Xue W."/>
            <person name="Luo G."/>
        </authorList>
    </citation>
    <scope>NUCLEOTIDE SEQUENCE [LARGE SCALE GENOMIC DNA]</scope>
    <source>
        <strain evidence="1 2">AF24-29</strain>
    </source>
</reference>
<comment type="caution">
    <text evidence="1">The sequence shown here is derived from an EMBL/GenBank/DDBJ whole genome shotgun (WGS) entry which is preliminary data.</text>
</comment>
<name>A0A412FKP8_9FIRM</name>
<dbReference type="EMBL" id="QRUP01000026">
    <property type="protein sequence ID" value="RGR68733.1"/>
    <property type="molecule type" value="Genomic_DNA"/>
</dbReference>
<organism evidence="1 2">
    <name type="scientific">Holdemania filiformis</name>
    <dbReference type="NCBI Taxonomy" id="61171"/>
    <lineage>
        <taxon>Bacteria</taxon>
        <taxon>Bacillati</taxon>
        <taxon>Bacillota</taxon>
        <taxon>Erysipelotrichia</taxon>
        <taxon>Erysipelotrichales</taxon>
        <taxon>Erysipelotrichaceae</taxon>
        <taxon>Holdemania</taxon>
    </lineage>
</organism>
<dbReference type="Proteomes" id="UP000284178">
    <property type="component" value="Unassembled WGS sequence"/>
</dbReference>
<evidence type="ECO:0008006" key="3">
    <source>
        <dbReference type="Google" id="ProtNLM"/>
    </source>
</evidence>